<evidence type="ECO:0000256" key="1">
    <source>
        <dbReference type="ARBA" id="ARBA00004496"/>
    </source>
</evidence>
<name>A0ABQ3DW16_9ACTN</name>
<dbReference type="PANTHER" id="PTHR11579:SF0">
    <property type="entry name" value="PROTEIN-L-ISOASPARTATE(D-ASPARTATE) O-METHYLTRANSFERASE"/>
    <property type="match status" value="1"/>
</dbReference>
<evidence type="ECO:0000313" key="13">
    <source>
        <dbReference type="Proteomes" id="UP000599437"/>
    </source>
</evidence>
<evidence type="ECO:0000256" key="10">
    <source>
        <dbReference type="ARBA" id="ARBA00031323"/>
    </source>
</evidence>
<dbReference type="PROSITE" id="PS01279">
    <property type="entry name" value="PCMT"/>
    <property type="match status" value="1"/>
</dbReference>
<dbReference type="Pfam" id="PF01135">
    <property type="entry name" value="PCMT"/>
    <property type="match status" value="1"/>
</dbReference>
<dbReference type="Proteomes" id="UP000599437">
    <property type="component" value="Unassembled WGS sequence"/>
</dbReference>
<dbReference type="RefSeq" id="WP_138894911.1">
    <property type="nucleotide sequence ID" value="NZ_BMVO01000017.1"/>
</dbReference>
<evidence type="ECO:0000256" key="4">
    <source>
        <dbReference type="ARBA" id="ARBA00013346"/>
    </source>
</evidence>
<evidence type="ECO:0000313" key="12">
    <source>
        <dbReference type="EMBL" id="GHB17162.1"/>
    </source>
</evidence>
<dbReference type="SUPFAM" id="SSF53335">
    <property type="entry name" value="S-adenosyl-L-methionine-dependent methyltransferases"/>
    <property type="match status" value="1"/>
</dbReference>
<evidence type="ECO:0000256" key="5">
    <source>
        <dbReference type="ARBA" id="ARBA00022490"/>
    </source>
</evidence>
<evidence type="ECO:0000256" key="2">
    <source>
        <dbReference type="ARBA" id="ARBA00005369"/>
    </source>
</evidence>
<dbReference type="CDD" id="cd02440">
    <property type="entry name" value="AdoMet_MTases"/>
    <property type="match status" value="1"/>
</dbReference>
<accession>A0ABQ3DW16</accession>
<organism evidence="12 13">
    <name type="scientific">Streptomyces chryseus</name>
    <dbReference type="NCBI Taxonomy" id="68186"/>
    <lineage>
        <taxon>Bacteria</taxon>
        <taxon>Bacillati</taxon>
        <taxon>Actinomycetota</taxon>
        <taxon>Actinomycetes</taxon>
        <taxon>Kitasatosporales</taxon>
        <taxon>Streptomycetaceae</taxon>
        <taxon>Streptomyces</taxon>
    </lineage>
</organism>
<dbReference type="Gene3D" id="3.40.50.150">
    <property type="entry name" value="Vaccinia Virus protein VP39"/>
    <property type="match status" value="1"/>
</dbReference>
<keyword evidence="7" id="KW-0808">Transferase</keyword>
<comment type="caution">
    <text evidence="12">The sequence shown here is derived from an EMBL/GenBank/DDBJ whole genome shotgun (WGS) entry which is preliminary data.</text>
</comment>
<evidence type="ECO:0000256" key="7">
    <source>
        <dbReference type="ARBA" id="ARBA00022679"/>
    </source>
</evidence>
<proteinExistence type="inferred from homology"/>
<protein>
    <recommendedName>
        <fullName evidence="4">Protein-L-isoaspartate O-methyltransferase</fullName>
        <ecNumber evidence="3">2.1.1.77</ecNumber>
    </recommendedName>
    <alternativeName>
        <fullName evidence="11">L-isoaspartyl protein carboxyl methyltransferase</fullName>
    </alternativeName>
    <alternativeName>
        <fullName evidence="9">Protein L-isoaspartyl methyltransferase</fullName>
    </alternativeName>
    <alternativeName>
        <fullName evidence="10">Protein-beta-aspartate methyltransferase</fullName>
    </alternativeName>
</protein>
<keyword evidence="13" id="KW-1185">Reference proteome</keyword>
<evidence type="ECO:0000256" key="11">
    <source>
        <dbReference type="ARBA" id="ARBA00031350"/>
    </source>
</evidence>
<comment type="subcellular location">
    <subcellularLocation>
        <location evidence="1">Cytoplasm</location>
    </subcellularLocation>
</comment>
<evidence type="ECO:0000256" key="6">
    <source>
        <dbReference type="ARBA" id="ARBA00022603"/>
    </source>
</evidence>
<evidence type="ECO:0000256" key="8">
    <source>
        <dbReference type="ARBA" id="ARBA00022691"/>
    </source>
</evidence>
<dbReference type="EMBL" id="BMVO01000017">
    <property type="protein sequence ID" value="GHB17162.1"/>
    <property type="molecule type" value="Genomic_DNA"/>
</dbReference>
<sequence length="372" mass="41179">MIPTRAREGHAALVRLLDEQGLLTPAWRQVWEKLPRHHFIPQDIWRQRPDRCEPVTTYDDWCDLVNSDEPVIIQVDDGKEDGPGVATSSNSMPSMVARMLGLLQVKSHDRILEIGTTSGYVAALLSERLGDRNVYSVEIDPLLAAMATNHLRPLGYAPNLRLGDGELGWPEEAPFDRIISTCSLRHMPFAFVEQVRPGGIIVAPLYRDFWSGALVQLTVHADGRAWGHFQGGASYMPMRSQRAAATVEVDSSTARSRTAGLDPEELLSLGFALYAGARLPGVWMQHSRTEDTVKVWARGEDGSATSTAKGEDVWQYGPRALWTEIEAVHREYVTLGRPDAQSFGLTVTAEGQQVWMRHPGAIVSPMASGAYR</sequence>
<dbReference type="InterPro" id="IPR000682">
    <property type="entry name" value="PCMT"/>
</dbReference>
<gene>
    <name evidence="12" type="primary">pcm</name>
    <name evidence="12" type="ORF">GCM10010346_46260</name>
</gene>
<keyword evidence="6" id="KW-0489">Methyltransferase</keyword>
<dbReference type="PANTHER" id="PTHR11579">
    <property type="entry name" value="PROTEIN-L-ISOASPARTATE O-METHYLTRANSFERASE"/>
    <property type="match status" value="1"/>
</dbReference>
<comment type="similarity">
    <text evidence="2">Belongs to the methyltransferase superfamily. L-isoaspartyl/D-aspartyl protein methyltransferase family.</text>
</comment>
<keyword evidence="5" id="KW-0963">Cytoplasm</keyword>
<dbReference type="InterPro" id="IPR029063">
    <property type="entry name" value="SAM-dependent_MTases_sf"/>
</dbReference>
<dbReference type="EC" id="2.1.1.77" evidence="3"/>
<evidence type="ECO:0000256" key="3">
    <source>
        <dbReference type="ARBA" id="ARBA00011890"/>
    </source>
</evidence>
<evidence type="ECO:0000256" key="9">
    <source>
        <dbReference type="ARBA" id="ARBA00030757"/>
    </source>
</evidence>
<reference evidence="13" key="1">
    <citation type="journal article" date="2019" name="Int. J. Syst. Evol. Microbiol.">
        <title>The Global Catalogue of Microorganisms (GCM) 10K type strain sequencing project: providing services to taxonomists for standard genome sequencing and annotation.</title>
        <authorList>
            <consortium name="The Broad Institute Genomics Platform"/>
            <consortium name="The Broad Institute Genome Sequencing Center for Infectious Disease"/>
            <person name="Wu L."/>
            <person name="Ma J."/>
        </authorList>
    </citation>
    <scope>NUCLEOTIDE SEQUENCE [LARGE SCALE GENOMIC DNA]</scope>
    <source>
        <strain evidence="13">JCM 4737</strain>
    </source>
</reference>
<keyword evidence="8" id="KW-0949">S-adenosyl-L-methionine</keyword>